<evidence type="ECO:0000256" key="1">
    <source>
        <dbReference type="SAM" id="MobiDB-lite"/>
    </source>
</evidence>
<dbReference type="RefSeq" id="XP_030388347.1">
    <property type="nucleotide sequence ID" value="XM_030532487.1"/>
</dbReference>
<evidence type="ECO:0000256" key="2">
    <source>
        <dbReference type="SAM" id="SignalP"/>
    </source>
</evidence>
<keyword evidence="3" id="KW-1185">Reference proteome</keyword>
<reference evidence="4" key="1">
    <citation type="submission" date="2025-08" db="UniProtKB">
        <authorList>
            <consortium name="RefSeq"/>
        </authorList>
    </citation>
    <scope>IDENTIFICATION</scope>
    <source>
        <strain evidence="4">11010-0011.00</strain>
        <tissue evidence="4">Whole body</tissue>
    </source>
</reference>
<accession>A0A6J2UM90</accession>
<dbReference type="Proteomes" id="UP000504634">
    <property type="component" value="Unplaced"/>
</dbReference>
<feature type="signal peptide" evidence="2">
    <location>
        <begin position="1"/>
        <end position="25"/>
    </location>
</feature>
<dbReference type="GeneID" id="115634631"/>
<dbReference type="OrthoDB" id="7871913at2759"/>
<name>A0A6J2UM90_DROLE</name>
<protein>
    <submittedName>
        <fullName evidence="4">Uncharacterized protein LOC115634631</fullName>
    </submittedName>
</protein>
<keyword evidence="2" id="KW-0732">Signal</keyword>
<dbReference type="AlphaFoldDB" id="A0A6J2UM90"/>
<feature type="region of interest" description="Disordered" evidence="1">
    <location>
        <begin position="82"/>
        <end position="109"/>
    </location>
</feature>
<evidence type="ECO:0000313" key="4">
    <source>
        <dbReference type="RefSeq" id="XP_030388347.1"/>
    </source>
</evidence>
<feature type="chain" id="PRO_5027005456" evidence="2">
    <location>
        <begin position="26"/>
        <end position="163"/>
    </location>
</feature>
<evidence type="ECO:0000313" key="3">
    <source>
        <dbReference type="Proteomes" id="UP000504634"/>
    </source>
</evidence>
<gene>
    <name evidence="4" type="primary">LOC115634631</name>
</gene>
<dbReference type="CTD" id="8673983"/>
<organism evidence="3 4">
    <name type="scientific">Drosophila lebanonensis</name>
    <name type="common">Fruit fly</name>
    <name type="synonym">Scaptodrosophila lebanonensis</name>
    <dbReference type="NCBI Taxonomy" id="7225"/>
    <lineage>
        <taxon>Eukaryota</taxon>
        <taxon>Metazoa</taxon>
        <taxon>Ecdysozoa</taxon>
        <taxon>Arthropoda</taxon>
        <taxon>Hexapoda</taxon>
        <taxon>Insecta</taxon>
        <taxon>Pterygota</taxon>
        <taxon>Neoptera</taxon>
        <taxon>Endopterygota</taxon>
        <taxon>Diptera</taxon>
        <taxon>Brachycera</taxon>
        <taxon>Muscomorpha</taxon>
        <taxon>Ephydroidea</taxon>
        <taxon>Drosophilidae</taxon>
        <taxon>Scaptodrosophila</taxon>
    </lineage>
</organism>
<feature type="compositionally biased region" description="Polar residues" evidence="1">
    <location>
        <begin position="96"/>
        <end position="109"/>
    </location>
</feature>
<sequence>MPKHHFHVALIYLLLELWQVHIAYADRVVACLGSAYLDCQDYCRDHGGGGDVECIYKCGNGCGPKDGYIVRNNGGCHKIEDCPGGDNSDDDEDQQAESVQETEPPTTTVDISKGYLNLRENNNELLLKAIVDIPDDGSGVRHAVAKTVEKPAEIPERRSRKHG</sequence>
<proteinExistence type="predicted"/>